<dbReference type="EMBL" id="SRZB01000028">
    <property type="protein sequence ID" value="TGX97636.1"/>
    <property type="molecule type" value="Genomic_DNA"/>
</dbReference>
<comment type="caution">
    <text evidence="1">The sequence shown here is derived from an EMBL/GenBank/DDBJ whole genome shotgun (WGS) entry which is preliminary data.</text>
</comment>
<evidence type="ECO:0000313" key="1">
    <source>
        <dbReference type="EMBL" id="TGX97636.1"/>
    </source>
</evidence>
<proteinExistence type="predicted"/>
<organism evidence="1 2">
    <name type="scientific">Hominisplanchenecus murintestinalis</name>
    <dbReference type="NCBI Taxonomy" id="2941517"/>
    <lineage>
        <taxon>Bacteria</taxon>
        <taxon>Bacillati</taxon>
        <taxon>Bacillota</taxon>
        <taxon>Clostridia</taxon>
        <taxon>Lachnospirales</taxon>
        <taxon>Lachnospiraceae</taxon>
        <taxon>Hominisplanchenecus</taxon>
    </lineage>
</organism>
<keyword evidence="2" id="KW-1185">Reference proteome</keyword>
<gene>
    <name evidence="1" type="ORF">E5357_11865</name>
</gene>
<name>A0AC61QY28_9FIRM</name>
<protein>
    <submittedName>
        <fullName evidence="1">Sulfurtransferase TusA family protein</fullName>
    </submittedName>
</protein>
<accession>A0AC61QY28</accession>
<evidence type="ECO:0000313" key="2">
    <source>
        <dbReference type="Proteomes" id="UP000307720"/>
    </source>
</evidence>
<sequence length="82" mass="9380">MDEIKFNEQADITDQVCPMTFVKAKVSIDELEDGEVLAIRMNDGEPVQNVPRSMKEEGHKILKLHNNQDGTYTLYVRKVEEG</sequence>
<dbReference type="Proteomes" id="UP000307720">
    <property type="component" value="Unassembled WGS sequence"/>
</dbReference>
<reference evidence="1" key="1">
    <citation type="submission" date="2019-04" db="EMBL/GenBank/DDBJ databases">
        <title>Microbes associate with the intestines of laboratory mice.</title>
        <authorList>
            <person name="Navarre W."/>
            <person name="Wong E."/>
            <person name="Huang K."/>
            <person name="Tropini C."/>
            <person name="Ng K."/>
            <person name="Yu B."/>
        </authorList>
    </citation>
    <scope>NUCLEOTIDE SEQUENCE</scope>
    <source>
        <strain evidence="1">NM72_1-8</strain>
    </source>
</reference>